<evidence type="ECO:0000313" key="2">
    <source>
        <dbReference type="Proteomes" id="UP000318141"/>
    </source>
</evidence>
<dbReference type="EMBL" id="VLJN01000067">
    <property type="protein sequence ID" value="TWG78767.1"/>
    <property type="molecule type" value="Genomic_DNA"/>
</dbReference>
<dbReference type="OrthoDB" id="9814432at2"/>
<dbReference type="InterPro" id="IPR049708">
    <property type="entry name" value="PP0621-like"/>
</dbReference>
<dbReference type="Proteomes" id="UP000318141">
    <property type="component" value="Unassembled WGS sequence"/>
</dbReference>
<name>A0A562B0M5_9BURK</name>
<protein>
    <recommendedName>
        <fullName evidence="3">MYND finger</fullName>
    </recommendedName>
</protein>
<accession>A0A562B0M5</accession>
<dbReference type="NCBIfam" id="NF041023">
    <property type="entry name" value="PP0621_fam"/>
    <property type="match status" value="1"/>
</dbReference>
<organism evidence="1 2">
    <name type="scientific">Cupriavidus gilardii J11</name>
    <dbReference type="NCBI Taxonomy" id="936133"/>
    <lineage>
        <taxon>Bacteria</taxon>
        <taxon>Pseudomonadati</taxon>
        <taxon>Pseudomonadota</taxon>
        <taxon>Betaproteobacteria</taxon>
        <taxon>Burkholderiales</taxon>
        <taxon>Burkholderiaceae</taxon>
        <taxon>Cupriavidus</taxon>
    </lineage>
</organism>
<evidence type="ECO:0008006" key="3">
    <source>
        <dbReference type="Google" id="ProtNLM"/>
    </source>
</evidence>
<dbReference type="AlphaFoldDB" id="A0A562B0M5"/>
<proteinExistence type="predicted"/>
<comment type="caution">
    <text evidence="1">The sequence shown here is derived from an EMBL/GenBank/DDBJ whole genome shotgun (WGS) entry which is preliminary data.</text>
</comment>
<reference evidence="1 2" key="1">
    <citation type="submission" date="2019-07" db="EMBL/GenBank/DDBJ databases">
        <title>Genome sequencing of lignin-degrading bacterial isolates.</title>
        <authorList>
            <person name="Gladden J."/>
        </authorList>
    </citation>
    <scope>NUCLEOTIDE SEQUENCE [LARGE SCALE GENOMIC DNA]</scope>
    <source>
        <strain evidence="1 2">J11</strain>
    </source>
</reference>
<evidence type="ECO:0000313" key="1">
    <source>
        <dbReference type="EMBL" id="TWG78767.1"/>
    </source>
</evidence>
<gene>
    <name evidence="1" type="ORF">L602_000900000710</name>
</gene>
<sequence>MARVFLLLAILLALFWWLGSRVRARRAEPGPSGPARPASAPGAHESMVQCAHCGVHLPRSEAIAYQGLHYCRRNHLPESSGDA</sequence>
<keyword evidence="2" id="KW-1185">Reference proteome</keyword>